<evidence type="ECO:0000313" key="2">
    <source>
        <dbReference type="Proteomes" id="UP001241988"/>
    </source>
</evidence>
<organism evidence="1 2">
    <name type="scientific">Planomicrobium stackebrandtii</name>
    <dbReference type="NCBI Taxonomy" id="253160"/>
    <lineage>
        <taxon>Bacteria</taxon>
        <taxon>Bacillati</taxon>
        <taxon>Bacillota</taxon>
        <taxon>Bacilli</taxon>
        <taxon>Bacillales</taxon>
        <taxon>Caryophanaceae</taxon>
        <taxon>Planomicrobium</taxon>
    </lineage>
</organism>
<keyword evidence="1" id="KW-0687">Ribonucleoprotein</keyword>
<dbReference type="EMBL" id="JAUSWB010000004">
    <property type="protein sequence ID" value="MDQ0429025.1"/>
    <property type="molecule type" value="Genomic_DNA"/>
</dbReference>
<sequence length="65" mass="7554">MTFARAAAARNIRIVTVQLHKNVLKYRRALALRCYFEEEHMMELADIRNELDKSASKLADFRGSL</sequence>
<evidence type="ECO:0000313" key="1">
    <source>
        <dbReference type="EMBL" id="MDQ0429025.1"/>
    </source>
</evidence>
<dbReference type="GO" id="GO:0005840">
    <property type="term" value="C:ribosome"/>
    <property type="evidence" value="ECO:0007669"/>
    <property type="project" value="UniProtKB-KW"/>
</dbReference>
<comment type="caution">
    <text evidence="1">The sequence shown here is derived from an EMBL/GenBank/DDBJ whole genome shotgun (WGS) entry which is preliminary data.</text>
</comment>
<proteinExistence type="predicted"/>
<gene>
    <name evidence="1" type="ORF">QOZ98_001852</name>
</gene>
<reference evidence="1 2" key="1">
    <citation type="submission" date="2023-07" db="EMBL/GenBank/DDBJ databases">
        <title>Genomic Encyclopedia of Type Strains, Phase IV (KMG-IV): sequencing the most valuable type-strain genomes for metagenomic binning, comparative biology and taxonomic classification.</title>
        <authorList>
            <person name="Goeker M."/>
        </authorList>
    </citation>
    <scope>NUCLEOTIDE SEQUENCE [LARGE SCALE GENOMIC DNA]</scope>
    <source>
        <strain evidence="1 2">DSM 16419</strain>
    </source>
</reference>
<accession>A0ABU0GWV5</accession>
<keyword evidence="1" id="KW-0689">Ribosomal protein</keyword>
<dbReference type="Proteomes" id="UP001241988">
    <property type="component" value="Unassembled WGS sequence"/>
</dbReference>
<keyword evidence="2" id="KW-1185">Reference proteome</keyword>
<protein>
    <submittedName>
        <fullName evidence="1">Ribosomal protein S24E</fullName>
    </submittedName>
</protein>
<name>A0ABU0GWV5_9BACL</name>